<comment type="similarity">
    <text evidence="2 4">Belongs to the glucose-6-phosphate 1-epimerase family.</text>
</comment>
<feature type="active site" evidence="5">
    <location>
        <position position="159"/>
    </location>
</feature>
<evidence type="ECO:0000313" key="7">
    <source>
        <dbReference type="Proteomes" id="UP000305471"/>
    </source>
</evidence>
<dbReference type="RefSeq" id="WP_136782853.1">
    <property type="nucleotide sequence ID" value="NZ_JBMQEY010000005.1"/>
</dbReference>
<dbReference type="InterPro" id="IPR011013">
    <property type="entry name" value="Gal_mutarotase_sf_dom"/>
</dbReference>
<dbReference type="AlphaFoldDB" id="A0A4U0ZG04"/>
<evidence type="ECO:0000256" key="3">
    <source>
        <dbReference type="ARBA" id="ARBA00023235"/>
    </source>
</evidence>
<dbReference type="Gene3D" id="2.70.98.10">
    <property type="match status" value="1"/>
</dbReference>
<evidence type="ECO:0000256" key="4">
    <source>
        <dbReference type="PIRNR" id="PIRNR016020"/>
    </source>
</evidence>
<reference evidence="6 7" key="1">
    <citation type="submission" date="2019-04" db="EMBL/GenBank/DDBJ databases">
        <title>Alteromonas portus sp. nov., an alginate lyase-excreting marine bacterium.</title>
        <authorList>
            <person name="Huang H."/>
            <person name="Mo K."/>
            <person name="Bao S."/>
        </authorList>
    </citation>
    <scope>NUCLEOTIDE SEQUENCE [LARGE SCALE GENOMIC DNA]</scope>
    <source>
        <strain evidence="6 7">HB161718</strain>
    </source>
</reference>
<dbReference type="GO" id="GO:0030246">
    <property type="term" value="F:carbohydrate binding"/>
    <property type="evidence" value="ECO:0007669"/>
    <property type="project" value="UniProtKB-UniRule"/>
</dbReference>
<comment type="caution">
    <text evidence="6">The sequence shown here is derived from an EMBL/GenBank/DDBJ whole genome shotgun (WGS) entry which is preliminary data.</text>
</comment>
<evidence type="ECO:0000256" key="5">
    <source>
        <dbReference type="PIRSR" id="PIRSR016020-1"/>
    </source>
</evidence>
<dbReference type="EMBL" id="SWCO01000008">
    <property type="protein sequence ID" value="TKB02323.1"/>
    <property type="molecule type" value="Genomic_DNA"/>
</dbReference>
<comment type="catalytic activity">
    <reaction evidence="1">
        <text>alpha-D-glucose 6-phosphate = beta-D-glucose 6-phosphate</text>
        <dbReference type="Rhea" id="RHEA:16249"/>
        <dbReference type="ChEBI" id="CHEBI:58225"/>
        <dbReference type="ChEBI" id="CHEBI:58247"/>
        <dbReference type="EC" id="5.1.3.15"/>
    </reaction>
</comment>
<protein>
    <recommendedName>
        <fullName evidence="4">Putative glucose-6-phosphate 1-epimerase</fullName>
        <ecNumber evidence="4">5.1.3.15</ecNumber>
    </recommendedName>
</protein>
<evidence type="ECO:0000313" key="6">
    <source>
        <dbReference type="EMBL" id="TKB02323.1"/>
    </source>
</evidence>
<name>A0A4U0ZG04_9ALTE</name>
<dbReference type="GO" id="GO:0047938">
    <property type="term" value="F:glucose-6-phosphate 1-epimerase activity"/>
    <property type="evidence" value="ECO:0007669"/>
    <property type="project" value="UniProtKB-UniRule"/>
</dbReference>
<dbReference type="EC" id="5.1.3.15" evidence="4"/>
<sequence length="283" mass="31080">MSPVNSVTVSESNGLTFLDVDNALATARISLFGGHILSFVPKSDNKERLWVSPHAYLNGERPIRGGIPVCWPWFSDDHGREKGALPAHGFLRTQVWKLIGSKDSDSGTTITLSPSFSRAEGFENDCSVTMVVTVGKTMEVSLITENTGVAPFSFNCALHTYFHVEHIQQTCLKGIKGQYKDKLDAWALKETPSPYTITGETDRIHLEPIKTAEIEVDGSVYTEVVSHGNDSLVVWNPWQGAASISDMDLFGYKHMLCVETSLTQGKTLTPGASHTLKQTIIPR</sequence>
<dbReference type="GO" id="GO:0005975">
    <property type="term" value="P:carbohydrate metabolic process"/>
    <property type="evidence" value="ECO:0007669"/>
    <property type="project" value="InterPro"/>
</dbReference>
<dbReference type="InterPro" id="IPR008183">
    <property type="entry name" value="Aldose_1/G6P_1-epimerase"/>
</dbReference>
<dbReference type="PANTHER" id="PTHR11122:SF13">
    <property type="entry name" value="GLUCOSE-6-PHOSPHATE 1-EPIMERASE"/>
    <property type="match status" value="1"/>
</dbReference>
<dbReference type="PIRSF" id="PIRSF016020">
    <property type="entry name" value="PHexose_mutarotase"/>
    <property type="match status" value="1"/>
</dbReference>
<dbReference type="SUPFAM" id="SSF74650">
    <property type="entry name" value="Galactose mutarotase-like"/>
    <property type="match status" value="1"/>
</dbReference>
<dbReference type="InterPro" id="IPR014718">
    <property type="entry name" value="GH-type_carb-bd"/>
</dbReference>
<evidence type="ECO:0000256" key="1">
    <source>
        <dbReference type="ARBA" id="ARBA00001096"/>
    </source>
</evidence>
<gene>
    <name evidence="6" type="ORF">E5672_14540</name>
</gene>
<dbReference type="Pfam" id="PF01263">
    <property type="entry name" value="Aldose_epim"/>
    <property type="match status" value="1"/>
</dbReference>
<dbReference type="PANTHER" id="PTHR11122">
    <property type="entry name" value="APOSPORY-ASSOCIATED PROTEIN C-RELATED"/>
    <property type="match status" value="1"/>
</dbReference>
<keyword evidence="3 4" id="KW-0413">Isomerase</keyword>
<accession>A0A4U0ZG04</accession>
<keyword evidence="7" id="KW-1185">Reference proteome</keyword>
<organism evidence="6 7">
    <name type="scientific">Alteromonas portus</name>
    <dbReference type="NCBI Taxonomy" id="2565549"/>
    <lineage>
        <taxon>Bacteria</taxon>
        <taxon>Pseudomonadati</taxon>
        <taxon>Pseudomonadota</taxon>
        <taxon>Gammaproteobacteria</taxon>
        <taxon>Alteromonadales</taxon>
        <taxon>Alteromonadaceae</taxon>
        <taxon>Alteromonas/Salinimonas group</taxon>
        <taxon>Alteromonas</taxon>
    </lineage>
</organism>
<feature type="active site" evidence="5">
    <location>
        <position position="259"/>
    </location>
</feature>
<proteinExistence type="inferred from homology"/>
<dbReference type="OrthoDB" id="9790727at2"/>
<evidence type="ECO:0000256" key="2">
    <source>
        <dbReference type="ARBA" id="ARBA00005866"/>
    </source>
</evidence>
<dbReference type="Proteomes" id="UP000305471">
    <property type="component" value="Unassembled WGS sequence"/>
</dbReference>
<dbReference type="CDD" id="cd09020">
    <property type="entry name" value="D-hex-6-P-epi_like"/>
    <property type="match status" value="1"/>
</dbReference>
<dbReference type="InterPro" id="IPR025532">
    <property type="entry name" value="G6P_1-epimerase"/>
</dbReference>